<dbReference type="RefSeq" id="WP_390469922.1">
    <property type="nucleotide sequence ID" value="NZ_BAABXL010000001.1"/>
</dbReference>
<keyword evidence="6" id="KW-1185">Reference proteome</keyword>
<dbReference type="Pfam" id="PF12733">
    <property type="entry name" value="Cadherin-like"/>
    <property type="match status" value="1"/>
</dbReference>
<evidence type="ECO:0000259" key="4">
    <source>
        <dbReference type="Pfam" id="PF12733"/>
    </source>
</evidence>
<keyword evidence="2" id="KW-0812">Transmembrane</keyword>
<feature type="compositionally biased region" description="Basic and acidic residues" evidence="1">
    <location>
        <begin position="409"/>
        <end position="420"/>
    </location>
</feature>
<accession>A0ABQ0AYB0</accession>
<sequence length="521" mass="56613">MIKGMKQKAAALLFICVMAVLLPWYAMTAYAATGRIAFSDPSAAVGSEFTVKMKVTGSEALSTADIMLSYDSASLEFVSGTDADGGNGAVRVHGDAGANGQTTLSYELTFKALTAGTSQITVKDQEVYDSNSKLVTIDQQGQSKVTVAAAAGTSKDASLKSLQVSPGTLSPEFSADVDTYAVTVGTDVDKLVVSAEPADSSAATSVSGDEGLQMGENRVTVKVTAQDGETTKEYTIVVTKEEGGASADTTTPAEQKSFEMNVSKRTFTVMEPDDTVEVPEGLVPTTITIDGNKVTGWVAEGDTDPQYCVIYAMNESGEKGLYRYDVKSSERTIQRYFTDSGSQEVSADVYNQLAAQYDSLRKDYNLFRTLLIAVIVIALILVVLLILSAAGKKDRRTKERVSGRKKPAEKRDKDDEKADEVWETEEAGEEPEDMTGFKEETEESAYSGETFDSYEEENGESAQEQEPELTFVDFSEDEDEDAVYTEPAFPELEEETVRKFRQKEQESPSKNNSDDFEIFDL</sequence>
<dbReference type="InterPro" id="IPR008965">
    <property type="entry name" value="CBM2/CBM3_carb-bd_dom_sf"/>
</dbReference>
<dbReference type="Proteomes" id="UP001600894">
    <property type="component" value="Unassembled WGS sequence"/>
</dbReference>
<feature type="domain" description="Cadherin-like beta-sandwich-like" evidence="4">
    <location>
        <begin position="159"/>
        <end position="240"/>
    </location>
</feature>
<evidence type="ECO:0000313" key="5">
    <source>
        <dbReference type="EMBL" id="GAA6269019.1"/>
    </source>
</evidence>
<feature type="compositionally biased region" description="Acidic residues" evidence="1">
    <location>
        <begin position="452"/>
        <end position="467"/>
    </location>
</feature>
<organism evidence="5 6">
    <name type="scientific">Enterocloster alcoholdehydrogenati</name>
    <dbReference type="NCBI Taxonomy" id="2547410"/>
    <lineage>
        <taxon>Bacteria</taxon>
        <taxon>Bacillati</taxon>
        <taxon>Bacillota</taxon>
        <taxon>Clostridia</taxon>
        <taxon>Lachnospirales</taxon>
        <taxon>Lachnospiraceae</taxon>
        <taxon>Enterocloster</taxon>
    </lineage>
</organism>
<keyword evidence="2" id="KW-1133">Transmembrane helix</keyword>
<feature type="region of interest" description="Disordered" evidence="1">
    <location>
        <begin position="397"/>
        <end position="521"/>
    </location>
</feature>
<evidence type="ECO:0000256" key="3">
    <source>
        <dbReference type="SAM" id="SignalP"/>
    </source>
</evidence>
<reference evidence="5 6" key="1">
    <citation type="submission" date="2024-04" db="EMBL/GenBank/DDBJ databases">
        <title>Defined microbial consortia suppress multidrug-resistant proinflammatory Enterobacteriaceae via ecological control.</title>
        <authorList>
            <person name="Furuichi M."/>
            <person name="Kawaguchi T."/>
            <person name="Pust M."/>
            <person name="Yasuma K."/>
            <person name="Plichta D."/>
            <person name="Hasegawa N."/>
            <person name="Ohya T."/>
            <person name="Bhattarai S."/>
            <person name="Sasajima S."/>
            <person name="Aoto Y."/>
            <person name="Tuganbaev T."/>
            <person name="Yaginuma M."/>
            <person name="Ueda M."/>
            <person name="Okahashi N."/>
            <person name="Amafuji K."/>
            <person name="Kiridooshi Y."/>
            <person name="Sugita K."/>
            <person name="Strazar M."/>
            <person name="Skelly A."/>
            <person name="Suda W."/>
            <person name="Hattori M."/>
            <person name="Nakamoto N."/>
            <person name="Caballero S."/>
            <person name="Norman J."/>
            <person name="Olle B."/>
            <person name="Tanoue T."/>
            <person name="Arita M."/>
            <person name="Bucci V."/>
            <person name="Atarashi K."/>
            <person name="Xavier R."/>
            <person name="Honda K."/>
        </authorList>
    </citation>
    <scope>NUCLEOTIDE SEQUENCE [LARGE SCALE GENOMIC DNA]</scope>
    <source>
        <strain evidence="6">f13</strain>
    </source>
</reference>
<feature type="transmembrane region" description="Helical" evidence="2">
    <location>
        <begin position="366"/>
        <end position="390"/>
    </location>
</feature>
<keyword evidence="2" id="KW-0472">Membrane</keyword>
<feature type="signal peptide" evidence="3">
    <location>
        <begin position="1"/>
        <end position="31"/>
    </location>
</feature>
<dbReference type="SUPFAM" id="SSF49384">
    <property type="entry name" value="Carbohydrate-binding domain"/>
    <property type="match status" value="1"/>
</dbReference>
<comment type="caution">
    <text evidence="5">The sequence shown here is derived from an EMBL/GenBank/DDBJ whole genome shotgun (WGS) entry which is preliminary data.</text>
</comment>
<keyword evidence="3" id="KW-0732">Signal</keyword>
<dbReference type="EMBL" id="BAABXL010000001">
    <property type="protein sequence ID" value="GAA6269019.1"/>
    <property type="molecule type" value="Genomic_DNA"/>
</dbReference>
<proteinExistence type="predicted"/>
<evidence type="ECO:0000256" key="1">
    <source>
        <dbReference type="SAM" id="MobiDB-lite"/>
    </source>
</evidence>
<gene>
    <name evidence="5" type="ORF">F130042H8_20790</name>
</gene>
<name>A0ABQ0AYB0_9FIRM</name>
<feature type="compositionally biased region" description="Basic and acidic residues" evidence="1">
    <location>
        <begin position="495"/>
        <end position="507"/>
    </location>
</feature>
<dbReference type="Gene3D" id="2.60.40.680">
    <property type="match status" value="1"/>
</dbReference>
<feature type="compositionally biased region" description="Acidic residues" evidence="1">
    <location>
        <begin position="474"/>
        <end position="483"/>
    </location>
</feature>
<dbReference type="InterPro" id="IPR025883">
    <property type="entry name" value="Cadherin-like_domain"/>
</dbReference>
<evidence type="ECO:0000256" key="2">
    <source>
        <dbReference type="SAM" id="Phobius"/>
    </source>
</evidence>
<evidence type="ECO:0000313" key="6">
    <source>
        <dbReference type="Proteomes" id="UP001600894"/>
    </source>
</evidence>
<feature type="compositionally biased region" description="Acidic residues" evidence="1">
    <location>
        <begin position="421"/>
        <end position="433"/>
    </location>
</feature>
<feature type="chain" id="PRO_5045157465" description="Cadherin-like beta-sandwich-like domain-containing protein" evidence="3">
    <location>
        <begin position="32"/>
        <end position="521"/>
    </location>
</feature>
<protein>
    <recommendedName>
        <fullName evidence="4">Cadherin-like beta-sandwich-like domain-containing protein</fullName>
    </recommendedName>
</protein>
<dbReference type="CDD" id="cd08547">
    <property type="entry name" value="Type_II_cohesin"/>
    <property type="match status" value="1"/>
</dbReference>